<keyword evidence="2" id="KW-1185">Reference proteome</keyword>
<proteinExistence type="predicted"/>
<gene>
    <name evidence="1" type="ORF">ILEXP_LOCUS5182</name>
</gene>
<organism evidence="1 2">
    <name type="scientific">Ilex paraguariensis</name>
    <name type="common">yerba mate</name>
    <dbReference type="NCBI Taxonomy" id="185542"/>
    <lineage>
        <taxon>Eukaryota</taxon>
        <taxon>Viridiplantae</taxon>
        <taxon>Streptophyta</taxon>
        <taxon>Embryophyta</taxon>
        <taxon>Tracheophyta</taxon>
        <taxon>Spermatophyta</taxon>
        <taxon>Magnoliopsida</taxon>
        <taxon>eudicotyledons</taxon>
        <taxon>Gunneridae</taxon>
        <taxon>Pentapetalae</taxon>
        <taxon>asterids</taxon>
        <taxon>campanulids</taxon>
        <taxon>Aquifoliales</taxon>
        <taxon>Aquifoliaceae</taxon>
        <taxon>Ilex</taxon>
    </lineage>
</organism>
<evidence type="ECO:0000313" key="1">
    <source>
        <dbReference type="EMBL" id="CAK9138097.1"/>
    </source>
</evidence>
<reference evidence="1 2" key="1">
    <citation type="submission" date="2024-02" db="EMBL/GenBank/DDBJ databases">
        <authorList>
            <person name="Vignale AGUSTIN F."/>
            <person name="Sosa J E."/>
            <person name="Modenutti C."/>
        </authorList>
    </citation>
    <scope>NUCLEOTIDE SEQUENCE [LARGE SCALE GENOMIC DNA]</scope>
</reference>
<comment type="caution">
    <text evidence="1">The sequence shown here is derived from an EMBL/GenBank/DDBJ whole genome shotgun (WGS) entry which is preliminary data.</text>
</comment>
<sequence>MALLALFIKNAELLEQGKEWSHHEVDPKNSNDFILLLNHKCDAIAGKWTDFALVRRLKMNQKMQENPGWWISESSRTVLWRGEGESGKGKRKGKITDDACENLRKIMIELEVKGGHIPLVGDVLLDMQSQKHAVALEWKVRDL</sequence>
<dbReference type="Proteomes" id="UP001642360">
    <property type="component" value="Unassembled WGS sequence"/>
</dbReference>
<protein>
    <submittedName>
        <fullName evidence="1">Uncharacterized protein</fullName>
    </submittedName>
</protein>
<dbReference type="AlphaFoldDB" id="A0ABC8R083"/>
<accession>A0ABC8R083</accession>
<name>A0ABC8R083_9AQUA</name>
<dbReference type="EMBL" id="CAUOFW020000859">
    <property type="protein sequence ID" value="CAK9138097.1"/>
    <property type="molecule type" value="Genomic_DNA"/>
</dbReference>
<evidence type="ECO:0000313" key="2">
    <source>
        <dbReference type="Proteomes" id="UP001642360"/>
    </source>
</evidence>